<dbReference type="AlphaFoldDB" id="A0A7K1U0K5"/>
<sequence>MSQVRSHIDMGTLPSTPEAASLGKFIDFPVSPFTGTHNLDLPLYEIKVGEFSMPISMAYHSAGVKVQEIASRSGMGWLLKAGGTISCAINGKSDLGFAVLDDPGAVTNSIWGGTDVFYYTFGEYSGKFIVAVEPFNEAQNGEVKEVIKLDSNNIKITFTSSAQITIQDEWGNRYFFSLGEYVGDQVKYLAGPIDDEDWPRQLSYTISSNTVWNLRTIILHTGEVISFDYQKDIAIEYDYDGLTNWTNPILWQPPGQYSPNQGYSSRRYARTELLRSINYNGASVSFQYNEDRQDLAGDKVLTGMKIFSDGNIKGFRFAHSYRTAFNAANAVSTFAGKRLFLDSIQDISDVAAPITLYKFKYNETALPHRSSFNQDMWGYFNQTGTAAVMPEEYVYPRSSRHAERYLPFKRPSTEPVELYVPGRNMAVNPSLVQAGILTGVTYSNGGSTTFEYEPNEFLWFPETSSNVQDAYNIKAGGVRIKRIVHTDSTRSQIIKDFEYTLPFAPTKTSGAISNLPLFAYPGVADYTKQATASETVDFYQKVLVHTIRDATVTGSIFNSVAGYRYVTVKTSNNGKTVYQFSFPGAYGETHDDPAKGCSVDMQGFCDNKFTQAVMSHTYYATFGLIQGRMGMDLVSDAPGTFPFVGGINYDWNKGLLIKELQYDQSNKLVARKSLSYYTIMSNRNIRETATGDVCCGAESSGGRLAKYANYGIVTGASKKLKQETKVVYLGTDSVVTIKDIAYDTQKLLVSEETTTNSKQQQKIVQFKYPHQSQSGSAVYTEMVNRNMLAPVIEEKQIVAGNVVKITTTDFDMNWFTDKHLIAPKYVWEKYETGNPVKMLEVKSYDGSANPLSLQKIDGQYAYKWSKAGDVTGEFFNALPEECYYESFEDYAGATIDLEGAGSGKAYYTGDFKVPFTAPNTRVYIVDYWYRDQGKWKQMRKSYVNNMTLTDGDAIDDIRVAPADATMQTYTHDGIYGLTSSINKENKKETYQYDNFGRLSIVRDREGNILKSIRYSYAQKPDVETSALYMNNEKSGVFTRTTCGQDYNGGTVTYKVLKGKYRSSISQADADAKAQADVNENGQDYANIYGTCVEKCNTPDRKWINGVCERGEKRYTRSVKVDDAYDCYYRYYFSDGTSSAEFLDGTYPAPCLN</sequence>
<proteinExistence type="predicted"/>
<dbReference type="RefSeq" id="WP_157305255.1">
    <property type="nucleotide sequence ID" value="NZ_WRXN01000002.1"/>
</dbReference>
<dbReference type="Pfam" id="PF19404">
    <property type="entry name" value="DUF5977"/>
    <property type="match status" value="1"/>
</dbReference>
<dbReference type="InterPro" id="IPR046020">
    <property type="entry name" value="DUF5977"/>
</dbReference>
<dbReference type="EMBL" id="WRXN01000002">
    <property type="protein sequence ID" value="MVT07830.1"/>
    <property type="molecule type" value="Genomic_DNA"/>
</dbReference>
<comment type="caution">
    <text evidence="2">The sequence shown here is derived from an EMBL/GenBank/DDBJ whole genome shotgun (WGS) entry which is preliminary data.</text>
</comment>
<evidence type="ECO:0000313" key="2">
    <source>
        <dbReference type="EMBL" id="MVT07830.1"/>
    </source>
</evidence>
<keyword evidence="3" id="KW-1185">Reference proteome</keyword>
<evidence type="ECO:0000313" key="3">
    <source>
        <dbReference type="Proteomes" id="UP000461730"/>
    </source>
</evidence>
<organism evidence="2 3">
    <name type="scientific">Chitinophaga tropicalis</name>
    <dbReference type="NCBI Taxonomy" id="2683588"/>
    <lineage>
        <taxon>Bacteria</taxon>
        <taxon>Pseudomonadati</taxon>
        <taxon>Bacteroidota</taxon>
        <taxon>Chitinophagia</taxon>
        <taxon>Chitinophagales</taxon>
        <taxon>Chitinophagaceae</taxon>
        <taxon>Chitinophaga</taxon>
    </lineage>
</organism>
<gene>
    <name evidence="2" type="ORF">GO493_06120</name>
</gene>
<name>A0A7K1U0K5_9BACT</name>
<accession>A0A7K1U0K5</accession>
<evidence type="ECO:0000259" key="1">
    <source>
        <dbReference type="Pfam" id="PF19404"/>
    </source>
</evidence>
<dbReference type="Proteomes" id="UP000461730">
    <property type="component" value="Unassembled WGS sequence"/>
</dbReference>
<protein>
    <recommendedName>
        <fullName evidence="1">DUF5977 domain-containing protein</fullName>
    </recommendedName>
</protein>
<feature type="domain" description="DUF5977" evidence="1">
    <location>
        <begin position="1028"/>
        <end position="1092"/>
    </location>
</feature>
<reference evidence="2 3" key="1">
    <citation type="submission" date="2019-12" db="EMBL/GenBank/DDBJ databases">
        <title>Chitinophaga sp. strain ysch24 (GDMCC 1.1355), whole genome shotgun sequence.</title>
        <authorList>
            <person name="Zhang X."/>
        </authorList>
    </citation>
    <scope>NUCLEOTIDE SEQUENCE [LARGE SCALE GENOMIC DNA]</scope>
    <source>
        <strain evidence="3">ysch24</strain>
    </source>
</reference>